<dbReference type="GeneTree" id="ENSGT00940000154669"/>
<evidence type="ECO:0000313" key="1">
    <source>
        <dbReference type="Ensembl" id="ENSLLEP00000044462.1"/>
    </source>
</evidence>
<protein>
    <recommendedName>
        <fullName evidence="3">Reverse transcriptase</fullName>
    </recommendedName>
</protein>
<dbReference type="PANTHER" id="PTHR21301:SF10">
    <property type="entry name" value="REVERSE TRANSCRIPTASE DOMAIN-CONTAINING PROTEIN"/>
    <property type="match status" value="1"/>
</dbReference>
<name>A0A8C5QWW5_9ANUR</name>
<dbReference type="Proteomes" id="UP000694569">
    <property type="component" value="Unplaced"/>
</dbReference>
<organism evidence="1 2">
    <name type="scientific">Leptobrachium leishanense</name>
    <name type="common">Leishan spiny toad</name>
    <dbReference type="NCBI Taxonomy" id="445787"/>
    <lineage>
        <taxon>Eukaryota</taxon>
        <taxon>Metazoa</taxon>
        <taxon>Chordata</taxon>
        <taxon>Craniata</taxon>
        <taxon>Vertebrata</taxon>
        <taxon>Euteleostomi</taxon>
        <taxon>Amphibia</taxon>
        <taxon>Batrachia</taxon>
        <taxon>Anura</taxon>
        <taxon>Pelobatoidea</taxon>
        <taxon>Megophryidae</taxon>
        <taxon>Leptobrachium</taxon>
    </lineage>
</organism>
<dbReference type="OrthoDB" id="9909086at2759"/>
<keyword evidence="2" id="KW-1185">Reference proteome</keyword>
<dbReference type="Ensembl" id="ENSLLET00000046242.1">
    <property type="protein sequence ID" value="ENSLLEP00000044462.1"/>
    <property type="gene ID" value="ENSLLEG00000028242.1"/>
</dbReference>
<reference evidence="1" key="1">
    <citation type="submission" date="2025-08" db="UniProtKB">
        <authorList>
            <consortium name="Ensembl"/>
        </authorList>
    </citation>
    <scope>IDENTIFICATION</scope>
</reference>
<accession>A0A8C5QWW5</accession>
<proteinExistence type="predicted"/>
<reference evidence="1" key="2">
    <citation type="submission" date="2025-09" db="UniProtKB">
        <authorList>
            <consortium name="Ensembl"/>
        </authorList>
    </citation>
    <scope>IDENTIFICATION</scope>
</reference>
<sequence>MASKEIEAFEQMVSLDIRRTGSSKCNYKPRNLTKLEFEGLQSLAKNDSLVVKPADKGGGLVVLNREQYHHESVRLLGDPNTYQKLTNDPTNRIKEIFYEYLLRGKDRGILNDQEYRYLKVLHPRIPVFYYLPKIHKNLDNPPGRPIVSGIQSISCKISEYIDHLLQPLVMSTSAHLKDSIAILNILKDIEWEDDYILATCDVSSLYTIIPHKEGCTAVEHFVTQSGQFQMDQIQFIIEGINLILKNNYFWYGGEFYVQ</sequence>
<evidence type="ECO:0000313" key="2">
    <source>
        <dbReference type="Proteomes" id="UP000694569"/>
    </source>
</evidence>
<evidence type="ECO:0008006" key="3">
    <source>
        <dbReference type="Google" id="ProtNLM"/>
    </source>
</evidence>
<dbReference type="AlphaFoldDB" id="A0A8C5QWW5"/>
<dbReference type="PANTHER" id="PTHR21301">
    <property type="entry name" value="REVERSE TRANSCRIPTASE"/>
    <property type="match status" value="1"/>
</dbReference>